<dbReference type="EMBL" id="ABEU02000020">
    <property type="protein sequence ID" value="PNR33494.1"/>
    <property type="molecule type" value="Genomic_DNA"/>
</dbReference>
<evidence type="ECO:0000313" key="2">
    <source>
        <dbReference type="EnsemblPlants" id="PAC:32945210.CDS.1"/>
    </source>
</evidence>
<organism evidence="1">
    <name type="scientific">Physcomitrium patens</name>
    <name type="common">Spreading-leaved earth moss</name>
    <name type="synonym">Physcomitrella patens</name>
    <dbReference type="NCBI Taxonomy" id="3218"/>
    <lineage>
        <taxon>Eukaryota</taxon>
        <taxon>Viridiplantae</taxon>
        <taxon>Streptophyta</taxon>
        <taxon>Embryophyta</taxon>
        <taxon>Bryophyta</taxon>
        <taxon>Bryophytina</taxon>
        <taxon>Bryopsida</taxon>
        <taxon>Funariidae</taxon>
        <taxon>Funariales</taxon>
        <taxon>Funariaceae</taxon>
        <taxon>Physcomitrium</taxon>
    </lineage>
</organism>
<dbReference type="Proteomes" id="UP000006727">
    <property type="component" value="Chromosome 20"/>
</dbReference>
<gene>
    <name evidence="1" type="ORF">PHYPA_025438</name>
</gene>
<evidence type="ECO:0000313" key="3">
    <source>
        <dbReference type="Proteomes" id="UP000006727"/>
    </source>
</evidence>
<protein>
    <recommendedName>
        <fullName evidence="4">DUF4219 domain-containing protein</fullName>
    </recommendedName>
</protein>
<evidence type="ECO:0000313" key="1">
    <source>
        <dbReference type="EMBL" id="PNR33494.1"/>
    </source>
</evidence>
<proteinExistence type="predicted"/>
<keyword evidence="3" id="KW-1185">Reference proteome</keyword>
<reference evidence="1 3" key="1">
    <citation type="journal article" date="2008" name="Science">
        <title>The Physcomitrella genome reveals evolutionary insights into the conquest of land by plants.</title>
        <authorList>
            <person name="Rensing S."/>
            <person name="Lang D."/>
            <person name="Zimmer A."/>
            <person name="Terry A."/>
            <person name="Salamov A."/>
            <person name="Shapiro H."/>
            <person name="Nishiyama T."/>
            <person name="Perroud P.-F."/>
            <person name="Lindquist E."/>
            <person name="Kamisugi Y."/>
            <person name="Tanahashi T."/>
            <person name="Sakakibara K."/>
            <person name="Fujita T."/>
            <person name="Oishi K."/>
            <person name="Shin-I T."/>
            <person name="Kuroki Y."/>
            <person name="Toyoda A."/>
            <person name="Suzuki Y."/>
            <person name="Hashimoto A."/>
            <person name="Yamaguchi K."/>
            <person name="Sugano A."/>
            <person name="Kohara Y."/>
            <person name="Fujiyama A."/>
            <person name="Anterola A."/>
            <person name="Aoki S."/>
            <person name="Ashton N."/>
            <person name="Barbazuk W.B."/>
            <person name="Barker E."/>
            <person name="Bennetzen J."/>
            <person name="Bezanilla M."/>
            <person name="Blankenship R."/>
            <person name="Cho S.H."/>
            <person name="Dutcher S."/>
            <person name="Estelle M."/>
            <person name="Fawcett J.A."/>
            <person name="Gundlach H."/>
            <person name="Hanada K."/>
            <person name="Heyl A."/>
            <person name="Hicks K.A."/>
            <person name="Hugh J."/>
            <person name="Lohr M."/>
            <person name="Mayer K."/>
            <person name="Melkozernov A."/>
            <person name="Murata T."/>
            <person name="Nelson D."/>
            <person name="Pils B."/>
            <person name="Prigge M."/>
            <person name="Reiss B."/>
            <person name="Renner T."/>
            <person name="Rombauts S."/>
            <person name="Rushton P."/>
            <person name="Sanderfoot A."/>
            <person name="Schween G."/>
            <person name="Shiu S.-H."/>
            <person name="Stueber K."/>
            <person name="Theodoulou F.L."/>
            <person name="Tu H."/>
            <person name="Van de Peer Y."/>
            <person name="Verrier P.J."/>
            <person name="Waters E."/>
            <person name="Wood A."/>
            <person name="Yang L."/>
            <person name="Cove D."/>
            <person name="Cuming A."/>
            <person name="Hasebe M."/>
            <person name="Lucas S."/>
            <person name="Mishler D.B."/>
            <person name="Reski R."/>
            <person name="Grigoriev I."/>
            <person name="Quatrano R.S."/>
            <person name="Boore J.L."/>
        </authorList>
    </citation>
    <scope>NUCLEOTIDE SEQUENCE [LARGE SCALE GENOMIC DNA]</scope>
    <source>
        <strain evidence="2 3">cv. Gransden 2004</strain>
    </source>
</reference>
<name>A0A2K1IW41_PHYPA</name>
<accession>A0A2K1IW41</accession>
<dbReference type="Gramene" id="Pp3c20_22139V3.1">
    <property type="protein sequence ID" value="PAC:32945210.CDS.1"/>
    <property type="gene ID" value="Pp3c20_22139"/>
</dbReference>
<reference evidence="2" key="3">
    <citation type="submission" date="2020-12" db="UniProtKB">
        <authorList>
            <consortium name="EnsemblPlants"/>
        </authorList>
    </citation>
    <scope>IDENTIFICATION</scope>
</reference>
<reference evidence="1 3" key="2">
    <citation type="journal article" date="2018" name="Plant J.">
        <title>The Physcomitrella patens chromosome-scale assembly reveals moss genome structure and evolution.</title>
        <authorList>
            <person name="Lang D."/>
            <person name="Ullrich K.K."/>
            <person name="Murat F."/>
            <person name="Fuchs J."/>
            <person name="Jenkins J."/>
            <person name="Haas F.B."/>
            <person name="Piednoel M."/>
            <person name="Gundlach H."/>
            <person name="Van Bel M."/>
            <person name="Meyberg R."/>
            <person name="Vives C."/>
            <person name="Morata J."/>
            <person name="Symeonidi A."/>
            <person name="Hiss M."/>
            <person name="Muchero W."/>
            <person name="Kamisugi Y."/>
            <person name="Saleh O."/>
            <person name="Blanc G."/>
            <person name="Decker E.L."/>
            <person name="van Gessel N."/>
            <person name="Grimwood J."/>
            <person name="Hayes R.D."/>
            <person name="Graham S.W."/>
            <person name="Gunter L.E."/>
            <person name="McDaniel S.F."/>
            <person name="Hoernstein S.N.W."/>
            <person name="Larsson A."/>
            <person name="Li F.W."/>
            <person name="Perroud P.F."/>
            <person name="Phillips J."/>
            <person name="Ranjan P."/>
            <person name="Rokshar D.S."/>
            <person name="Rothfels C.J."/>
            <person name="Schneider L."/>
            <person name="Shu S."/>
            <person name="Stevenson D.W."/>
            <person name="Thummler F."/>
            <person name="Tillich M."/>
            <person name="Villarreal Aguilar J.C."/>
            <person name="Widiez T."/>
            <person name="Wong G.K."/>
            <person name="Wymore A."/>
            <person name="Zhang Y."/>
            <person name="Zimmer A.D."/>
            <person name="Quatrano R.S."/>
            <person name="Mayer K.F.X."/>
            <person name="Goodstein D."/>
            <person name="Casacuberta J.M."/>
            <person name="Vandepoele K."/>
            <person name="Reski R."/>
            <person name="Cuming A.C."/>
            <person name="Tuskan G.A."/>
            <person name="Maumus F."/>
            <person name="Salse J."/>
            <person name="Schmutz J."/>
            <person name="Rensing S.A."/>
        </authorList>
    </citation>
    <scope>NUCLEOTIDE SEQUENCE [LARGE SCALE GENOMIC DNA]</scope>
    <source>
        <strain evidence="2 3">cv. Gransden 2004</strain>
    </source>
</reference>
<evidence type="ECO:0008006" key="4">
    <source>
        <dbReference type="Google" id="ProtNLM"/>
    </source>
</evidence>
<sequence length="121" mass="13719">MSGWQQNVQIGEANKLVGISNYYVWSLKIRAILRKGLWVITENLVKFPTIVVGEHQTELTLTALVLRKKKAAAMSFLTLSISDLIDLIDFVVVHMNPEKSFVLLRSRYQSSDQLQILSITS</sequence>
<dbReference type="EnsemblPlants" id="Pp3c20_22139V3.1">
    <property type="protein sequence ID" value="PAC:32945210.CDS.1"/>
    <property type="gene ID" value="Pp3c20_22139"/>
</dbReference>
<dbReference type="AlphaFoldDB" id="A0A2K1IW41"/>
<dbReference type="InParanoid" id="A0A2K1IW41"/>